<reference evidence="1" key="1">
    <citation type="submission" date="2018-05" db="EMBL/GenBank/DDBJ databases">
        <authorList>
            <person name="Lanie J.A."/>
            <person name="Ng W.-L."/>
            <person name="Kazmierczak K.M."/>
            <person name="Andrzejewski T.M."/>
            <person name="Davidsen T.M."/>
            <person name="Wayne K.J."/>
            <person name="Tettelin H."/>
            <person name="Glass J.I."/>
            <person name="Rusch D."/>
            <person name="Podicherti R."/>
            <person name="Tsui H.-C.T."/>
            <person name="Winkler M.E."/>
        </authorList>
    </citation>
    <scope>NUCLEOTIDE SEQUENCE</scope>
</reference>
<evidence type="ECO:0000313" key="1">
    <source>
        <dbReference type="EMBL" id="SVD15473.1"/>
    </source>
</evidence>
<organism evidence="1">
    <name type="scientific">marine metagenome</name>
    <dbReference type="NCBI Taxonomy" id="408172"/>
    <lineage>
        <taxon>unclassified sequences</taxon>
        <taxon>metagenomes</taxon>
        <taxon>ecological metagenomes</taxon>
    </lineage>
</organism>
<gene>
    <name evidence="1" type="ORF">METZ01_LOCUS368327</name>
</gene>
<accession>A0A382T0H2</accession>
<proteinExistence type="predicted"/>
<name>A0A382T0H2_9ZZZZ</name>
<dbReference type="EMBL" id="UINC01132887">
    <property type="protein sequence ID" value="SVD15473.1"/>
    <property type="molecule type" value="Genomic_DNA"/>
</dbReference>
<protein>
    <submittedName>
        <fullName evidence="1">Uncharacterized protein</fullName>
    </submittedName>
</protein>
<sequence length="74" mass="8353">MYIAFRIKIKRRRKVFIVAAEIPKKLHITSSQLITAFSIICSFRFSAELLVLSPPEQLVGPGSIFCSIPTCQIE</sequence>
<dbReference type="AlphaFoldDB" id="A0A382T0H2"/>